<name>A0A0F9E6R4_9ZZZZ</name>
<comment type="caution">
    <text evidence="2">The sequence shown here is derived from an EMBL/GenBank/DDBJ whole genome shotgun (WGS) entry which is preliminary data.</text>
</comment>
<dbReference type="Gene3D" id="3.40.50.300">
    <property type="entry name" value="P-loop containing nucleotide triphosphate hydrolases"/>
    <property type="match status" value="1"/>
</dbReference>
<proteinExistence type="predicted"/>
<dbReference type="AlphaFoldDB" id="A0A0F9E6R4"/>
<dbReference type="Pfam" id="PF01656">
    <property type="entry name" value="CbiA"/>
    <property type="match status" value="1"/>
</dbReference>
<protein>
    <recommendedName>
        <fullName evidence="1">CobQ/CobB/MinD/ParA nucleotide binding domain-containing protein</fullName>
    </recommendedName>
</protein>
<dbReference type="InterPro" id="IPR050678">
    <property type="entry name" value="DNA_Partitioning_ATPase"/>
</dbReference>
<dbReference type="EMBL" id="LAZR01036169">
    <property type="protein sequence ID" value="KKL25561.1"/>
    <property type="molecule type" value="Genomic_DNA"/>
</dbReference>
<evidence type="ECO:0000313" key="2">
    <source>
        <dbReference type="EMBL" id="KKL25561.1"/>
    </source>
</evidence>
<reference evidence="2" key="1">
    <citation type="journal article" date="2015" name="Nature">
        <title>Complex archaea that bridge the gap between prokaryotes and eukaryotes.</title>
        <authorList>
            <person name="Spang A."/>
            <person name="Saw J.H."/>
            <person name="Jorgensen S.L."/>
            <person name="Zaremba-Niedzwiedzka K."/>
            <person name="Martijn J."/>
            <person name="Lind A.E."/>
            <person name="van Eijk R."/>
            <person name="Schleper C."/>
            <person name="Guy L."/>
            <person name="Ettema T.J."/>
        </authorList>
    </citation>
    <scope>NUCLEOTIDE SEQUENCE</scope>
</reference>
<dbReference type="SUPFAM" id="SSF52540">
    <property type="entry name" value="P-loop containing nucleoside triphosphate hydrolases"/>
    <property type="match status" value="1"/>
</dbReference>
<gene>
    <name evidence="2" type="ORF">LCGC14_2404080</name>
</gene>
<dbReference type="InterPro" id="IPR002586">
    <property type="entry name" value="CobQ/CobB/MinD/ParA_Nub-bd_dom"/>
</dbReference>
<feature type="domain" description="CobQ/CobB/MinD/ParA nucleotide binding" evidence="1">
    <location>
        <begin position="48"/>
        <end position="98"/>
    </location>
</feature>
<dbReference type="InterPro" id="IPR027417">
    <property type="entry name" value="P-loop_NTPase"/>
</dbReference>
<sequence>MPQGVGEAGSKWFTLEEVLTLRRHFDSEGSAAKEYLPYKPEGAPAKIVAVANFKGGSGKTTTCAHLAMSAALDGYKVLVIDLDSQASMTSLLGGRVDDEWQTVFPLIARDYAQALTRENEVRAAQG</sequence>
<accession>A0A0F9E6R4</accession>
<feature type="non-terminal residue" evidence="2">
    <location>
        <position position="126"/>
    </location>
</feature>
<organism evidence="2">
    <name type="scientific">marine sediment metagenome</name>
    <dbReference type="NCBI Taxonomy" id="412755"/>
    <lineage>
        <taxon>unclassified sequences</taxon>
        <taxon>metagenomes</taxon>
        <taxon>ecological metagenomes</taxon>
    </lineage>
</organism>
<evidence type="ECO:0000259" key="1">
    <source>
        <dbReference type="Pfam" id="PF01656"/>
    </source>
</evidence>
<dbReference type="PANTHER" id="PTHR13696:SF52">
    <property type="entry name" value="PARA FAMILY PROTEIN CT_582"/>
    <property type="match status" value="1"/>
</dbReference>
<dbReference type="CDD" id="cd02042">
    <property type="entry name" value="ParAB_family"/>
    <property type="match status" value="1"/>
</dbReference>
<dbReference type="PANTHER" id="PTHR13696">
    <property type="entry name" value="P-LOOP CONTAINING NUCLEOSIDE TRIPHOSPHATE HYDROLASE"/>
    <property type="match status" value="1"/>
</dbReference>